<keyword evidence="3" id="KW-1185">Reference proteome</keyword>
<protein>
    <submittedName>
        <fullName evidence="2">Uncharacterized protein</fullName>
    </submittedName>
</protein>
<dbReference type="GeneID" id="94433544"/>
<organism evidence="2 3">
    <name type="scientific">Cystoisospora suis</name>
    <dbReference type="NCBI Taxonomy" id="483139"/>
    <lineage>
        <taxon>Eukaryota</taxon>
        <taxon>Sar</taxon>
        <taxon>Alveolata</taxon>
        <taxon>Apicomplexa</taxon>
        <taxon>Conoidasida</taxon>
        <taxon>Coccidia</taxon>
        <taxon>Eucoccidiorida</taxon>
        <taxon>Eimeriorina</taxon>
        <taxon>Sarcocystidae</taxon>
        <taxon>Cystoisospora</taxon>
    </lineage>
</organism>
<dbReference type="RefSeq" id="XP_067917691.1">
    <property type="nucleotide sequence ID" value="XM_068070333.1"/>
</dbReference>
<dbReference type="AlphaFoldDB" id="A0A2C6KFR4"/>
<name>A0A2C6KFR4_9APIC</name>
<proteinExistence type="predicted"/>
<feature type="compositionally biased region" description="Polar residues" evidence="1">
    <location>
        <begin position="1"/>
        <end position="21"/>
    </location>
</feature>
<reference evidence="2 3" key="1">
    <citation type="journal article" date="2017" name="Int. J. Parasitol.">
        <title>The genome of the protozoan parasite Cystoisospora suis and a reverse vaccinology approach to identify vaccine candidates.</title>
        <authorList>
            <person name="Palmieri N."/>
            <person name="Shrestha A."/>
            <person name="Ruttkowski B."/>
            <person name="Beck T."/>
            <person name="Vogl C."/>
            <person name="Tomley F."/>
            <person name="Blake D.P."/>
            <person name="Joachim A."/>
        </authorList>
    </citation>
    <scope>NUCLEOTIDE SEQUENCE [LARGE SCALE GENOMIC DNA]</scope>
    <source>
        <strain evidence="2 3">Wien I</strain>
    </source>
</reference>
<accession>A0A2C6KFR4</accession>
<dbReference type="EMBL" id="MIGC01006946">
    <property type="protein sequence ID" value="PHJ15959.1"/>
    <property type="molecule type" value="Genomic_DNA"/>
</dbReference>
<dbReference type="VEuPathDB" id="ToxoDB:CSUI_010228"/>
<feature type="region of interest" description="Disordered" evidence="1">
    <location>
        <begin position="141"/>
        <end position="219"/>
    </location>
</feature>
<gene>
    <name evidence="2" type="ORF">CSUI_010228</name>
</gene>
<feature type="compositionally biased region" description="Basic and acidic residues" evidence="1">
    <location>
        <begin position="41"/>
        <end position="53"/>
    </location>
</feature>
<evidence type="ECO:0000256" key="1">
    <source>
        <dbReference type="SAM" id="MobiDB-lite"/>
    </source>
</evidence>
<feature type="compositionally biased region" description="Basic and acidic residues" evidence="1">
    <location>
        <begin position="327"/>
        <end position="336"/>
    </location>
</feature>
<evidence type="ECO:0000313" key="3">
    <source>
        <dbReference type="Proteomes" id="UP000221165"/>
    </source>
</evidence>
<feature type="non-terminal residue" evidence="2">
    <location>
        <position position="1"/>
    </location>
</feature>
<feature type="compositionally biased region" description="Basic and acidic residues" evidence="1">
    <location>
        <begin position="171"/>
        <end position="195"/>
    </location>
</feature>
<feature type="compositionally biased region" description="Basic and acidic residues" evidence="1">
    <location>
        <begin position="87"/>
        <end position="105"/>
    </location>
</feature>
<sequence>SGSTPRSSTPGEWNEVSSQQDLGVDPDEGKTDGRPPGLERAYPRTRDENHEQEEPSGGKGLRATKRQGGQRAAASPFRLPTWQQQLLHRDGSREAEGTEIKDVVSRQRQGTRRQAYKESTAFCEAVLPSCDRGLCQDVDPAGEEELGVHTESGEGQQGSRRWAVTAGGHRTWNEVKTGEGKNKRELVSSRGERRGGTRQGGTRKRGLQYPSEDDNSMEGDLAADVDEEKEVLRKIFLLGRARKHAGIHTGRALRSHGSASPRWAAESNEQGETSVTLGTTGIRVNSDTGGQPRVESGFSCAGRRRGAAKKRAGIHEDKEDESWVPPGEKETRESKTRGRSGQEAGLRNSHRNLPGMPSDSPTSLPSCDESTDRIARRIHRERPLGETYDSMGQGCQEPELFPNSAKDDFDAAALDSEDPRNTVGGLIVPVEEEPLSQQQVALLNHIYEVLSKSEEYFSFKSALYQLHIKRHLKSCVSGSTGGRHSQNNTKAIRLFPFMPAVPINEVEQRALLGVRKHLESCGGFALVQSVSGQQVVEEMDELLTSLINKVSSSRHSEPGVPSDSS</sequence>
<feature type="compositionally biased region" description="Polar residues" evidence="1">
    <location>
        <begin position="267"/>
        <end position="289"/>
    </location>
</feature>
<dbReference type="OrthoDB" id="330995at2759"/>
<feature type="region of interest" description="Disordered" evidence="1">
    <location>
        <begin position="250"/>
        <end position="399"/>
    </location>
</feature>
<feature type="region of interest" description="Disordered" evidence="1">
    <location>
        <begin position="1"/>
        <end position="115"/>
    </location>
</feature>
<feature type="compositionally biased region" description="Basic residues" evidence="1">
    <location>
        <begin position="302"/>
        <end position="312"/>
    </location>
</feature>
<evidence type="ECO:0000313" key="2">
    <source>
        <dbReference type="EMBL" id="PHJ15959.1"/>
    </source>
</evidence>
<comment type="caution">
    <text evidence="2">The sequence shown here is derived from an EMBL/GenBank/DDBJ whole genome shotgun (WGS) entry which is preliminary data.</text>
</comment>
<dbReference type="Proteomes" id="UP000221165">
    <property type="component" value="Unassembled WGS sequence"/>
</dbReference>